<organism evidence="2 3">
    <name type="scientific">Agrocybe chaxingu</name>
    <dbReference type="NCBI Taxonomy" id="84603"/>
    <lineage>
        <taxon>Eukaryota</taxon>
        <taxon>Fungi</taxon>
        <taxon>Dikarya</taxon>
        <taxon>Basidiomycota</taxon>
        <taxon>Agaricomycotina</taxon>
        <taxon>Agaricomycetes</taxon>
        <taxon>Agaricomycetidae</taxon>
        <taxon>Agaricales</taxon>
        <taxon>Agaricineae</taxon>
        <taxon>Strophariaceae</taxon>
        <taxon>Agrocybe</taxon>
    </lineage>
</organism>
<sequence length="993" mass="112685">MIRTARTRLQQYASRIAILRNLVAYKETGLVGLPLEMLIEIMKQLEWNDVLRLRQVRSIFIAETSQKLTYCDKTCKLLCEASKARPIWLCLFKKYSESTSPERFLLDKSIHKYPSGELESFVLGWKAAEVGWCVDGRVPPRERPLRMTDDADRMHLVRGGRWLLATTLHGTVGYYDLEAPESAGRQLIPNPFEEGSHVTLFMSLDMDLAAEDLPEDSSLAFNLGLLFLRHPDYNPEIVNPMNTFQQCIQVWRVTFQEDEDGEGLNARCLSAFTEEAIATTLGFTLSGAQVAYSLRFYLNQGTSCTVVVDWALANGSQMDHPRRYISHAGGVKLAFLPRHRLFIAEDPYLGIYDLLAGQLSTERPSRHAFPCQMPIWSTEVLAFNSKAISQPFFTQDSTRLVLRDPSGIRGLIVPNTDFGEDAESLPQVVSLLFHEDHRNRNPHALGYHCAVSFDLNEAILFRYRWPGENASKIWFTILSIFRLLKFFCVPMLSASRTLVKQYALRIPILSNLVGIKPTGLVALPLEILIEIMKGLEWDDVLRTCKYLCEVSKARPVWQSLFVKYSRSISPPQPFHPDRPIQNYSSRELETVVLRWKAAEVGWMMDGRVPLRERPLFMEGEFTGECMHLVRGGRWLLVVAPNGSVEYYDLDVSQPIPHSLIPPPFEEHARVHAFMSVDMNPMLDGNEDGQNLTFHLGLCLQRFRDLDPETLERVSPSRQNIQIWRVAFRDKEGSSIEGLFANCLSSFPEESIADTEAFDLRGRYVTYSAQFYRGVGVACSVVVDWSSANGTNMAYKRKYLSGAQGVKLSLLPGDRLFTSNSESMRLYDLLSAPESVRPPSQHEFPHERPVWNTELRALESDFVSGPFFIHDSSRFVMMDERGIRGLIIPDADFTDSEGGPTMLLLLKHENSKSQHPHVFGYHRGMGVYLDDIILPQYLWPDEQGKEGIAHAILSPSPHSVRVICMDEYSGRAAITLSNFKDHCIIDFPIVSGAH</sequence>
<protein>
    <recommendedName>
        <fullName evidence="1">F-box domain-containing protein</fullName>
    </recommendedName>
</protein>
<dbReference type="InterPro" id="IPR036047">
    <property type="entry name" value="F-box-like_dom_sf"/>
</dbReference>
<reference evidence="2" key="1">
    <citation type="submission" date="2022-07" db="EMBL/GenBank/DDBJ databases">
        <title>Genome Sequence of Agrocybe chaxingu.</title>
        <authorList>
            <person name="Buettner E."/>
        </authorList>
    </citation>
    <scope>NUCLEOTIDE SEQUENCE</scope>
    <source>
        <strain evidence="2">MP-N11</strain>
    </source>
</reference>
<accession>A0A9W8MYI9</accession>
<dbReference type="PROSITE" id="PS50181">
    <property type="entry name" value="FBOX"/>
    <property type="match status" value="1"/>
</dbReference>
<evidence type="ECO:0000259" key="1">
    <source>
        <dbReference type="PROSITE" id="PS50181"/>
    </source>
</evidence>
<proteinExistence type="predicted"/>
<dbReference type="OrthoDB" id="2885124at2759"/>
<gene>
    <name evidence="2" type="ORF">NLJ89_g3321</name>
</gene>
<comment type="caution">
    <text evidence="2">The sequence shown here is derived from an EMBL/GenBank/DDBJ whole genome shotgun (WGS) entry which is preliminary data.</text>
</comment>
<dbReference type="Proteomes" id="UP001148786">
    <property type="component" value="Unassembled WGS sequence"/>
</dbReference>
<feature type="domain" description="F-box" evidence="1">
    <location>
        <begin position="27"/>
        <end position="56"/>
    </location>
</feature>
<evidence type="ECO:0000313" key="2">
    <source>
        <dbReference type="EMBL" id="KAJ3512783.1"/>
    </source>
</evidence>
<dbReference type="SUPFAM" id="SSF81383">
    <property type="entry name" value="F-box domain"/>
    <property type="match status" value="1"/>
</dbReference>
<dbReference type="EMBL" id="JANKHO010000236">
    <property type="protein sequence ID" value="KAJ3512783.1"/>
    <property type="molecule type" value="Genomic_DNA"/>
</dbReference>
<name>A0A9W8MYI9_9AGAR</name>
<dbReference type="InterPro" id="IPR001810">
    <property type="entry name" value="F-box_dom"/>
</dbReference>
<dbReference type="AlphaFoldDB" id="A0A9W8MYI9"/>
<evidence type="ECO:0000313" key="3">
    <source>
        <dbReference type="Proteomes" id="UP001148786"/>
    </source>
</evidence>
<keyword evidence="3" id="KW-1185">Reference proteome</keyword>